<dbReference type="PANTHER" id="PTHR40841">
    <property type="entry name" value="SIDEROPHORE TRIACETYLFUSARININE C ESTERASE"/>
    <property type="match status" value="1"/>
</dbReference>
<keyword evidence="2 3" id="KW-0378">Hydrolase</keyword>
<dbReference type="RefSeq" id="WP_166657596.1">
    <property type="nucleotide sequence ID" value="NZ_SOAU01000001.1"/>
</dbReference>
<dbReference type="Gene3D" id="3.40.50.1820">
    <property type="entry name" value="alpha/beta hydrolase"/>
    <property type="match status" value="1"/>
</dbReference>
<dbReference type="Proteomes" id="UP000294558">
    <property type="component" value="Unassembled WGS sequence"/>
</dbReference>
<organism evidence="3 4">
    <name type="scientific">Ilumatobacter fluminis</name>
    <dbReference type="NCBI Taxonomy" id="467091"/>
    <lineage>
        <taxon>Bacteria</taxon>
        <taxon>Bacillati</taxon>
        <taxon>Actinomycetota</taxon>
        <taxon>Acidimicrobiia</taxon>
        <taxon>Acidimicrobiales</taxon>
        <taxon>Ilumatobacteraceae</taxon>
        <taxon>Ilumatobacter</taxon>
    </lineage>
</organism>
<dbReference type="PANTHER" id="PTHR40841:SF2">
    <property type="entry name" value="SIDEROPHORE-DEGRADING ESTERASE (EUROFUNG)"/>
    <property type="match status" value="1"/>
</dbReference>
<dbReference type="EMBL" id="SOAU01000001">
    <property type="protein sequence ID" value="TDT17403.1"/>
    <property type="molecule type" value="Genomic_DNA"/>
</dbReference>
<accession>A0A4R7I461</accession>
<dbReference type="InterPro" id="IPR029058">
    <property type="entry name" value="AB_hydrolase_fold"/>
</dbReference>
<comment type="similarity">
    <text evidence="1">Belongs to the esterase D family.</text>
</comment>
<keyword evidence="4" id="KW-1185">Reference proteome</keyword>
<dbReference type="AlphaFoldDB" id="A0A4R7I461"/>
<evidence type="ECO:0000256" key="2">
    <source>
        <dbReference type="ARBA" id="ARBA00022801"/>
    </source>
</evidence>
<evidence type="ECO:0000313" key="4">
    <source>
        <dbReference type="Proteomes" id="UP000294558"/>
    </source>
</evidence>
<dbReference type="GO" id="GO:0016788">
    <property type="term" value="F:hydrolase activity, acting on ester bonds"/>
    <property type="evidence" value="ECO:0007669"/>
    <property type="project" value="TreeGrafter"/>
</dbReference>
<dbReference type="SUPFAM" id="SSF53474">
    <property type="entry name" value="alpha/beta-Hydrolases"/>
    <property type="match status" value="1"/>
</dbReference>
<dbReference type="Pfam" id="PF00756">
    <property type="entry name" value="Esterase"/>
    <property type="match status" value="1"/>
</dbReference>
<name>A0A4R7I461_9ACTN</name>
<evidence type="ECO:0000313" key="3">
    <source>
        <dbReference type="EMBL" id="TDT17403.1"/>
    </source>
</evidence>
<dbReference type="InterPro" id="IPR052558">
    <property type="entry name" value="Siderophore_Hydrolase_D"/>
</dbReference>
<gene>
    <name evidence="3" type="ORF">BDK89_3011</name>
</gene>
<reference evidence="3 4" key="1">
    <citation type="submission" date="2019-03" db="EMBL/GenBank/DDBJ databases">
        <title>Sequencing the genomes of 1000 actinobacteria strains.</title>
        <authorList>
            <person name="Klenk H.-P."/>
        </authorList>
    </citation>
    <scope>NUCLEOTIDE SEQUENCE [LARGE SCALE GENOMIC DNA]</scope>
    <source>
        <strain evidence="3 4">DSM 18936</strain>
    </source>
</reference>
<dbReference type="InterPro" id="IPR000801">
    <property type="entry name" value="Esterase-like"/>
</dbReference>
<protein>
    <submittedName>
        <fullName evidence="3">Putative alpha/beta superfamily hydrolase</fullName>
    </submittedName>
</protein>
<proteinExistence type="inferred from homology"/>
<sequence length="277" mass="29815">MANALGGTDVHDLWSDSVEDTFRIFVGHCGAEPRGVLVVTDANGLFGLTVDTVRMMQIPALVPSLLVVGVGYPDAATIVDTISVRTRDLTPTPIPRAAASGGADAFIEFISTELRPWLSERFPGASDDTTYFGHSLGGLFGTYALLTAPTTFDRYIVSSPSLWWDGEAIFDIERSASERDGLRSEVYFGIGSLETDAGRRIEGRNLPTGHVAKPPSAHLDMVADMRRFVRQLASRSDPTLTLVSAEIDDEFHATVPGAVLSRALRTFFATADHGGVD</sequence>
<evidence type="ECO:0000256" key="1">
    <source>
        <dbReference type="ARBA" id="ARBA00005622"/>
    </source>
</evidence>
<comment type="caution">
    <text evidence="3">The sequence shown here is derived from an EMBL/GenBank/DDBJ whole genome shotgun (WGS) entry which is preliminary data.</text>
</comment>